<dbReference type="Proteomes" id="UP001250662">
    <property type="component" value="Unassembled WGS sequence"/>
</dbReference>
<keyword evidence="2" id="KW-1185">Reference proteome</keyword>
<gene>
    <name evidence="1" type="ORF">RM520_13700</name>
</gene>
<name>A0ABU3BKJ8_9FLAO</name>
<dbReference type="RefSeq" id="WP_311388377.1">
    <property type="nucleotide sequence ID" value="NZ_JAVRHU010000005.1"/>
</dbReference>
<proteinExistence type="predicted"/>
<reference evidence="1 2" key="1">
    <citation type="submission" date="2023-09" db="EMBL/GenBank/DDBJ databases">
        <authorList>
            <person name="Rey-Velasco X."/>
        </authorList>
    </citation>
    <scope>NUCLEOTIDE SEQUENCE [LARGE SCALE GENOMIC DNA]</scope>
    <source>
        <strain evidence="1 2">P007</strain>
    </source>
</reference>
<protein>
    <submittedName>
        <fullName evidence="1">Uncharacterized protein</fullName>
    </submittedName>
</protein>
<organism evidence="1 2">
    <name type="scientific">Croceitalea vernalis</name>
    <dbReference type="NCBI Taxonomy" id="3075599"/>
    <lineage>
        <taxon>Bacteria</taxon>
        <taxon>Pseudomonadati</taxon>
        <taxon>Bacteroidota</taxon>
        <taxon>Flavobacteriia</taxon>
        <taxon>Flavobacteriales</taxon>
        <taxon>Flavobacteriaceae</taxon>
        <taxon>Croceitalea</taxon>
    </lineage>
</organism>
<sequence>MNKEEKNHSKDTKIVDSEFYGLLKNVYEIDGELIVEVDLIEIDEKSNINNQDLRIRKLTLAPSWGLERPKNSLFSGIKELQESKDIFIFKTNSDGKITRITKRE</sequence>
<accession>A0ABU3BKJ8</accession>
<dbReference type="EMBL" id="JAVRHU010000005">
    <property type="protein sequence ID" value="MDT0622679.1"/>
    <property type="molecule type" value="Genomic_DNA"/>
</dbReference>
<evidence type="ECO:0000313" key="1">
    <source>
        <dbReference type="EMBL" id="MDT0622679.1"/>
    </source>
</evidence>
<evidence type="ECO:0000313" key="2">
    <source>
        <dbReference type="Proteomes" id="UP001250662"/>
    </source>
</evidence>
<comment type="caution">
    <text evidence="1">The sequence shown here is derived from an EMBL/GenBank/DDBJ whole genome shotgun (WGS) entry which is preliminary data.</text>
</comment>